<organism evidence="1 2">
    <name type="scientific">Rousettus aegyptiacus</name>
    <name type="common">Egyptian fruit bat</name>
    <name type="synonym">Pteropus aegyptiacus</name>
    <dbReference type="NCBI Taxonomy" id="9407"/>
    <lineage>
        <taxon>Eukaryota</taxon>
        <taxon>Metazoa</taxon>
        <taxon>Chordata</taxon>
        <taxon>Craniata</taxon>
        <taxon>Vertebrata</taxon>
        <taxon>Euteleostomi</taxon>
        <taxon>Mammalia</taxon>
        <taxon>Eutheria</taxon>
        <taxon>Laurasiatheria</taxon>
        <taxon>Chiroptera</taxon>
        <taxon>Yinpterochiroptera</taxon>
        <taxon>Pteropodoidea</taxon>
        <taxon>Pteropodidae</taxon>
        <taxon>Rousettinae</taxon>
        <taxon>Rousettus</taxon>
    </lineage>
</organism>
<dbReference type="Proteomes" id="UP000593571">
    <property type="component" value="Unassembled WGS sequence"/>
</dbReference>
<name>A0A7J8KBN8_ROUAE</name>
<protein>
    <submittedName>
        <fullName evidence="1">Uncharacterized protein</fullName>
    </submittedName>
</protein>
<dbReference type="AlphaFoldDB" id="A0A7J8KBN8"/>
<proteinExistence type="predicted"/>
<evidence type="ECO:0000313" key="2">
    <source>
        <dbReference type="Proteomes" id="UP000593571"/>
    </source>
</evidence>
<comment type="caution">
    <text evidence="1">The sequence shown here is derived from an EMBL/GenBank/DDBJ whole genome shotgun (WGS) entry which is preliminary data.</text>
</comment>
<keyword evidence="2" id="KW-1185">Reference proteome</keyword>
<reference evidence="1 2" key="1">
    <citation type="journal article" date="2020" name="Nature">
        <title>Six reference-quality genomes reveal evolution of bat adaptations.</title>
        <authorList>
            <person name="Jebb D."/>
            <person name="Huang Z."/>
            <person name="Pippel M."/>
            <person name="Hughes G.M."/>
            <person name="Lavrichenko K."/>
            <person name="Devanna P."/>
            <person name="Winkler S."/>
            <person name="Jermiin L.S."/>
            <person name="Skirmuntt E.C."/>
            <person name="Katzourakis A."/>
            <person name="Burkitt-Gray L."/>
            <person name="Ray D.A."/>
            <person name="Sullivan K.A.M."/>
            <person name="Roscito J.G."/>
            <person name="Kirilenko B.M."/>
            <person name="Davalos L.M."/>
            <person name="Corthals A.P."/>
            <person name="Power M.L."/>
            <person name="Jones G."/>
            <person name="Ransome R.D."/>
            <person name="Dechmann D.K.N."/>
            <person name="Locatelli A.G."/>
            <person name="Puechmaille S.J."/>
            <person name="Fedrigo O."/>
            <person name="Jarvis E.D."/>
            <person name="Hiller M."/>
            <person name="Vernes S.C."/>
            <person name="Myers E.W."/>
            <person name="Teeling E.C."/>
        </authorList>
    </citation>
    <scope>NUCLEOTIDE SEQUENCE [LARGE SCALE GENOMIC DNA]</scope>
    <source>
        <strain evidence="1">MRouAeg1</strain>
        <tissue evidence="1">Muscle</tissue>
    </source>
</reference>
<dbReference type="EMBL" id="JACASE010000001">
    <property type="protein sequence ID" value="KAF6506275.1"/>
    <property type="molecule type" value="Genomic_DNA"/>
</dbReference>
<evidence type="ECO:0000313" key="1">
    <source>
        <dbReference type="EMBL" id="KAF6506275.1"/>
    </source>
</evidence>
<gene>
    <name evidence="1" type="ORF">HJG63_008061</name>
</gene>
<sequence>MRTHVHTHMQLSPFTLTDMPRHYVDVHAHTCTKARVFTPLYALTCSATCTYALTLILTHALTLAQSHSHSSHTRTCTLAHSLTYGSGARLQVPPTAGLRRRQECGAASAQSHRLYLKRCAQNVFCAAERKVTHRRGEAKSCPSRGQMFWAGERLRGGWELAGPEQGGEFVSSVFNLCLEISDTALYSCI</sequence>
<accession>A0A7J8KBN8</accession>